<comment type="caution">
    <text evidence="3">The sequence shown here is derived from an EMBL/GenBank/DDBJ whole genome shotgun (WGS) entry which is preliminary data.</text>
</comment>
<reference evidence="3" key="1">
    <citation type="submission" date="2018-05" db="EMBL/GenBank/DDBJ databases">
        <title>Draft genome of Mucuna pruriens seed.</title>
        <authorList>
            <person name="Nnadi N.E."/>
            <person name="Vos R."/>
            <person name="Hasami M.H."/>
            <person name="Devisetty U.K."/>
            <person name="Aguiy J.C."/>
        </authorList>
    </citation>
    <scope>NUCLEOTIDE SEQUENCE [LARGE SCALE GENOMIC DNA]</scope>
    <source>
        <strain evidence="3">JCA_2017</strain>
    </source>
</reference>
<dbReference type="Proteomes" id="UP000257109">
    <property type="component" value="Unassembled WGS sequence"/>
</dbReference>
<dbReference type="InterPro" id="IPR005162">
    <property type="entry name" value="Retrotrans_gag_dom"/>
</dbReference>
<dbReference type="Pfam" id="PF03732">
    <property type="entry name" value="Retrotrans_gag"/>
    <property type="match status" value="1"/>
</dbReference>
<accession>A0A371FSE2</accession>
<evidence type="ECO:0000259" key="2">
    <source>
        <dbReference type="Pfam" id="PF03732"/>
    </source>
</evidence>
<protein>
    <recommendedName>
        <fullName evidence="2">Retrotransposon gag domain-containing protein</fullName>
    </recommendedName>
</protein>
<sequence>MGMTLGRGRSLRPSLVQLRRVQNRVSPTLLCPTLRLAETVSDSSLSRPNWISLYRERVGILHLRVFYITLVPHQVTSERTVSLREVDLGSDNSSPATNTSHSVEYSSTNNFVESKHMENNDRTIKELATPDMVYQPWCIQYPQLEPAQSYEQKSDLIHLFPKFHLAREDPHKYLKEFHVSILFNTWGDMKHMFLEKFFLVSKTITIKKEICGIRQHSRETLHEYWERFNKLCATCLTMMDGSIIDTASGGALMDKTPIAARHLISNTASNTQ</sequence>
<feature type="region of interest" description="Disordered" evidence="1">
    <location>
        <begin position="86"/>
        <end position="110"/>
    </location>
</feature>
<dbReference type="PANTHER" id="PTHR33223:SF3">
    <property type="match status" value="1"/>
</dbReference>
<dbReference type="EMBL" id="QJKJ01007983">
    <property type="protein sequence ID" value="RDX81201.1"/>
    <property type="molecule type" value="Genomic_DNA"/>
</dbReference>
<evidence type="ECO:0000313" key="3">
    <source>
        <dbReference type="EMBL" id="RDX81201.1"/>
    </source>
</evidence>
<name>A0A371FSE2_MUCPR</name>
<gene>
    <name evidence="3" type="ORF">CR513_38151</name>
</gene>
<dbReference type="AlphaFoldDB" id="A0A371FSE2"/>
<feature type="non-terminal residue" evidence="3">
    <location>
        <position position="1"/>
    </location>
</feature>
<keyword evidence="4" id="KW-1185">Reference proteome</keyword>
<evidence type="ECO:0000313" key="4">
    <source>
        <dbReference type="Proteomes" id="UP000257109"/>
    </source>
</evidence>
<organism evidence="3 4">
    <name type="scientific">Mucuna pruriens</name>
    <name type="common">Velvet bean</name>
    <name type="synonym">Dolichos pruriens</name>
    <dbReference type="NCBI Taxonomy" id="157652"/>
    <lineage>
        <taxon>Eukaryota</taxon>
        <taxon>Viridiplantae</taxon>
        <taxon>Streptophyta</taxon>
        <taxon>Embryophyta</taxon>
        <taxon>Tracheophyta</taxon>
        <taxon>Spermatophyta</taxon>
        <taxon>Magnoliopsida</taxon>
        <taxon>eudicotyledons</taxon>
        <taxon>Gunneridae</taxon>
        <taxon>Pentapetalae</taxon>
        <taxon>rosids</taxon>
        <taxon>fabids</taxon>
        <taxon>Fabales</taxon>
        <taxon>Fabaceae</taxon>
        <taxon>Papilionoideae</taxon>
        <taxon>50 kb inversion clade</taxon>
        <taxon>NPAAA clade</taxon>
        <taxon>indigoferoid/millettioid clade</taxon>
        <taxon>Phaseoleae</taxon>
        <taxon>Mucuna</taxon>
    </lineage>
</organism>
<proteinExistence type="predicted"/>
<evidence type="ECO:0000256" key="1">
    <source>
        <dbReference type="SAM" id="MobiDB-lite"/>
    </source>
</evidence>
<dbReference type="PANTHER" id="PTHR33223">
    <property type="entry name" value="CCHC-TYPE DOMAIN-CONTAINING PROTEIN"/>
    <property type="match status" value="1"/>
</dbReference>
<feature type="compositionally biased region" description="Polar residues" evidence="1">
    <location>
        <begin position="90"/>
        <end position="110"/>
    </location>
</feature>
<feature type="domain" description="Retrotransposon gag" evidence="2">
    <location>
        <begin position="176"/>
        <end position="245"/>
    </location>
</feature>